<keyword evidence="12" id="KW-1185">Reference proteome</keyword>
<dbReference type="PANTHER" id="PTHR24229">
    <property type="entry name" value="NEUROPEPTIDES RECEPTOR"/>
    <property type="match status" value="1"/>
</dbReference>
<keyword evidence="3 9" id="KW-0812">Transmembrane</keyword>
<evidence type="ECO:0000256" key="5">
    <source>
        <dbReference type="ARBA" id="ARBA00023040"/>
    </source>
</evidence>
<evidence type="ECO:0000256" key="6">
    <source>
        <dbReference type="ARBA" id="ARBA00023136"/>
    </source>
</evidence>
<name>A0A210R1H3_MIZYE</name>
<feature type="transmembrane region" description="Helical" evidence="9">
    <location>
        <begin position="111"/>
        <end position="130"/>
    </location>
</feature>
<feature type="domain" description="G-protein coupled receptors family 1 profile" evidence="10">
    <location>
        <begin position="46"/>
        <end position="300"/>
    </location>
</feature>
<dbReference type="GO" id="GO:0043005">
    <property type="term" value="C:neuron projection"/>
    <property type="evidence" value="ECO:0007669"/>
    <property type="project" value="TreeGrafter"/>
</dbReference>
<comment type="subcellular location">
    <subcellularLocation>
        <location evidence="1">Cell membrane</location>
        <topology evidence="1">Multi-pass membrane protein</topology>
    </subcellularLocation>
</comment>
<evidence type="ECO:0000259" key="10">
    <source>
        <dbReference type="PROSITE" id="PS50262"/>
    </source>
</evidence>
<gene>
    <name evidence="11" type="ORF">KP79_PYT03871</name>
</gene>
<keyword evidence="7 11" id="KW-0675">Receptor</keyword>
<feature type="transmembrane region" description="Helical" evidence="9">
    <location>
        <begin position="65"/>
        <end position="88"/>
    </location>
</feature>
<proteinExistence type="predicted"/>
<evidence type="ECO:0000256" key="1">
    <source>
        <dbReference type="ARBA" id="ARBA00004651"/>
    </source>
</evidence>
<dbReference type="PRINTS" id="PR00237">
    <property type="entry name" value="GPCRRHODOPSN"/>
</dbReference>
<keyword evidence="8" id="KW-0807">Transducer</keyword>
<evidence type="ECO:0000313" key="12">
    <source>
        <dbReference type="Proteomes" id="UP000242188"/>
    </source>
</evidence>
<evidence type="ECO:0000256" key="4">
    <source>
        <dbReference type="ARBA" id="ARBA00022989"/>
    </source>
</evidence>
<feature type="transmembrane region" description="Helical" evidence="9">
    <location>
        <begin position="150"/>
        <end position="170"/>
    </location>
</feature>
<keyword evidence="4 9" id="KW-1133">Transmembrane helix</keyword>
<dbReference type="GO" id="GO:0005886">
    <property type="term" value="C:plasma membrane"/>
    <property type="evidence" value="ECO:0007669"/>
    <property type="project" value="UniProtKB-SubCell"/>
</dbReference>
<reference evidence="11 12" key="1">
    <citation type="journal article" date="2017" name="Nat. Ecol. Evol.">
        <title>Scallop genome provides insights into evolution of bilaterian karyotype and development.</title>
        <authorList>
            <person name="Wang S."/>
            <person name="Zhang J."/>
            <person name="Jiao W."/>
            <person name="Li J."/>
            <person name="Xun X."/>
            <person name="Sun Y."/>
            <person name="Guo X."/>
            <person name="Huan P."/>
            <person name="Dong B."/>
            <person name="Zhang L."/>
            <person name="Hu X."/>
            <person name="Sun X."/>
            <person name="Wang J."/>
            <person name="Zhao C."/>
            <person name="Wang Y."/>
            <person name="Wang D."/>
            <person name="Huang X."/>
            <person name="Wang R."/>
            <person name="Lv J."/>
            <person name="Li Y."/>
            <person name="Zhang Z."/>
            <person name="Liu B."/>
            <person name="Lu W."/>
            <person name="Hui Y."/>
            <person name="Liang J."/>
            <person name="Zhou Z."/>
            <person name="Hou R."/>
            <person name="Li X."/>
            <person name="Liu Y."/>
            <person name="Li H."/>
            <person name="Ning X."/>
            <person name="Lin Y."/>
            <person name="Zhao L."/>
            <person name="Xing Q."/>
            <person name="Dou J."/>
            <person name="Li Y."/>
            <person name="Mao J."/>
            <person name="Guo H."/>
            <person name="Dou H."/>
            <person name="Li T."/>
            <person name="Mu C."/>
            <person name="Jiang W."/>
            <person name="Fu Q."/>
            <person name="Fu X."/>
            <person name="Miao Y."/>
            <person name="Liu J."/>
            <person name="Yu Q."/>
            <person name="Li R."/>
            <person name="Liao H."/>
            <person name="Li X."/>
            <person name="Kong Y."/>
            <person name="Jiang Z."/>
            <person name="Chourrout D."/>
            <person name="Li R."/>
            <person name="Bao Z."/>
        </authorList>
    </citation>
    <scope>NUCLEOTIDE SEQUENCE [LARGE SCALE GENOMIC DNA]</scope>
    <source>
        <strain evidence="11 12">PY_sf001</strain>
    </source>
</reference>
<sequence>MTTTWPSIPYVNTSTNYTDKHGYDDPARFASLHAKYITISVSGIIFNVLLVLLILLSKTLRTTPLFWNILNLCLYDSVMVMFVIPFGLDYELNWSWSYGDWMCKMWFAADFWHMLMAGIALTCICADRIFASIQTVMSIRVKTLRLKSIFLVMFPWIFLVTVCIPMFVAFEDKESQNPSTFCFFQFHEKHMITLACISLALPNILLIIAVTIMLSTHILRGGNWRKIPSNRAYADEARLKLSVIAVWVAASINLLCWLPVTCVVFFSIIFESKCKGFTWDEYTNVYLLQVTSSSITPCLWIILPEVRQEVAIWRRFVSKIMHLRSKTSDSLVPSYQSDTYDDETEIQDNTN</sequence>
<dbReference type="Proteomes" id="UP000242188">
    <property type="component" value="Unassembled WGS sequence"/>
</dbReference>
<dbReference type="SUPFAM" id="SSF81321">
    <property type="entry name" value="Family A G protein-coupled receptor-like"/>
    <property type="match status" value="1"/>
</dbReference>
<dbReference type="OrthoDB" id="10339107at2759"/>
<protein>
    <submittedName>
        <fullName evidence="11">Allatostatin-A receptor</fullName>
    </submittedName>
</protein>
<dbReference type="CDD" id="cd00637">
    <property type="entry name" value="7tm_classA_rhodopsin-like"/>
    <property type="match status" value="1"/>
</dbReference>
<dbReference type="InterPro" id="IPR017452">
    <property type="entry name" value="GPCR_Rhodpsn_7TM"/>
</dbReference>
<dbReference type="GO" id="GO:0042923">
    <property type="term" value="F:neuropeptide binding"/>
    <property type="evidence" value="ECO:0007669"/>
    <property type="project" value="TreeGrafter"/>
</dbReference>
<comment type="caution">
    <text evidence="11">The sequence shown here is derived from an EMBL/GenBank/DDBJ whole genome shotgun (WGS) entry which is preliminary data.</text>
</comment>
<feature type="transmembrane region" description="Helical" evidence="9">
    <location>
        <begin position="190"/>
        <end position="219"/>
    </location>
</feature>
<evidence type="ECO:0000256" key="2">
    <source>
        <dbReference type="ARBA" id="ARBA00022475"/>
    </source>
</evidence>
<dbReference type="InterPro" id="IPR000276">
    <property type="entry name" value="GPCR_Rhodpsn"/>
</dbReference>
<evidence type="ECO:0000256" key="8">
    <source>
        <dbReference type="ARBA" id="ARBA00023224"/>
    </source>
</evidence>
<dbReference type="Gene3D" id="1.20.1070.10">
    <property type="entry name" value="Rhodopsin 7-helix transmembrane proteins"/>
    <property type="match status" value="1"/>
</dbReference>
<keyword evidence="6 9" id="KW-0472">Membrane</keyword>
<keyword evidence="5" id="KW-0297">G-protein coupled receptor</keyword>
<evidence type="ECO:0000313" key="11">
    <source>
        <dbReference type="EMBL" id="OWF54913.1"/>
    </source>
</evidence>
<dbReference type="PROSITE" id="PS50262">
    <property type="entry name" value="G_PROTEIN_RECEP_F1_2"/>
    <property type="match status" value="1"/>
</dbReference>
<keyword evidence="2" id="KW-1003">Cell membrane</keyword>
<dbReference type="GO" id="GO:0004930">
    <property type="term" value="F:G protein-coupled receptor activity"/>
    <property type="evidence" value="ECO:0007669"/>
    <property type="project" value="UniProtKB-KW"/>
</dbReference>
<feature type="transmembrane region" description="Helical" evidence="9">
    <location>
        <begin position="36"/>
        <end position="56"/>
    </location>
</feature>
<dbReference type="AlphaFoldDB" id="A0A210R1H3"/>
<dbReference type="EMBL" id="NEDP02000837">
    <property type="protein sequence ID" value="OWF54913.1"/>
    <property type="molecule type" value="Genomic_DNA"/>
</dbReference>
<accession>A0A210R1H3</accession>
<evidence type="ECO:0000256" key="3">
    <source>
        <dbReference type="ARBA" id="ARBA00022692"/>
    </source>
</evidence>
<organism evidence="11 12">
    <name type="scientific">Mizuhopecten yessoensis</name>
    <name type="common">Japanese scallop</name>
    <name type="synonym">Patinopecten yessoensis</name>
    <dbReference type="NCBI Taxonomy" id="6573"/>
    <lineage>
        <taxon>Eukaryota</taxon>
        <taxon>Metazoa</taxon>
        <taxon>Spiralia</taxon>
        <taxon>Lophotrochozoa</taxon>
        <taxon>Mollusca</taxon>
        <taxon>Bivalvia</taxon>
        <taxon>Autobranchia</taxon>
        <taxon>Pteriomorphia</taxon>
        <taxon>Pectinida</taxon>
        <taxon>Pectinoidea</taxon>
        <taxon>Pectinidae</taxon>
        <taxon>Mizuhopecten</taxon>
    </lineage>
</organism>
<evidence type="ECO:0000256" key="7">
    <source>
        <dbReference type="ARBA" id="ARBA00023170"/>
    </source>
</evidence>
<feature type="transmembrane region" description="Helical" evidence="9">
    <location>
        <begin position="286"/>
        <end position="306"/>
    </location>
</feature>
<dbReference type="GO" id="GO:0007218">
    <property type="term" value="P:neuropeptide signaling pathway"/>
    <property type="evidence" value="ECO:0007669"/>
    <property type="project" value="TreeGrafter"/>
</dbReference>
<dbReference type="Pfam" id="PF00001">
    <property type="entry name" value="7tm_1"/>
    <property type="match status" value="1"/>
</dbReference>
<dbReference type="STRING" id="6573.A0A210R1H3"/>
<evidence type="ECO:0000256" key="9">
    <source>
        <dbReference type="SAM" id="Phobius"/>
    </source>
</evidence>
<dbReference type="PANTHER" id="PTHR24229:SF40">
    <property type="entry name" value="ALLATOSTATIN C RECEPTOR 1-RELATED"/>
    <property type="match status" value="1"/>
</dbReference>
<feature type="transmembrane region" description="Helical" evidence="9">
    <location>
        <begin position="239"/>
        <end position="266"/>
    </location>
</feature>